<comment type="caution">
    <text evidence="3">The sequence shown here is derived from an EMBL/GenBank/DDBJ whole genome shotgun (WGS) entry which is preliminary data.</text>
</comment>
<evidence type="ECO:0000259" key="2">
    <source>
        <dbReference type="Pfam" id="PF08239"/>
    </source>
</evidence>
<dbReference type="Proteomes" id="UP001596116">
    <property type="component" value="Unassembled WGS sequence"/>
</dbReference>
<organism evidence="3 4">
    <name type="scientific">Hyphococcus aureus</name>
    <dbReference type="NCBI Taxonomy" id="2666033"/>
    <lineage>
        <taxon>Bacteria</taxon>
        <taxon>Pseudomonadati</taxon>
        <taxon>Pseudomonadota</taxon>
        <taxon>Alphaproteobacteria</taxon>
        <taxon>Parvularculales</taxon>
        <taxon>Parvularculaceae</taxon>
        <taxon>Hyphococcus</taxon>
    </lineage>
</organism>
<evidence type="ECO:0000313" key="4">
    <source>
        <dbReference type="Proteomes" id="UP001596116"/>
    </source>
</evidence>
<feature type="region of interest" description="Disordered" evidence="1">
    <location>
        <begin position="225"/>
        <end position="247"/>
    </location>
</feature>
<dbReference type="Gene3D" id="2.30.30.40">
    <property type="entry name" value="SH3 Domains"/>
    <property type="match status" value="1"/>
</dbReference>
<accession>A0ABW1KWT2</accession>
<dbReference type="InterPro" id="IPR003646">
    <property type="entry name" value="SH3-like_bac-type"/>
</dbReference>
<dbReference type="Pfam" id="PF08239">
    <property type="entry name" value="SH3_3"/>
    <property type="match status" value="1"/>
</dbReference>
<reference evidence="3 4" key="1">
    <citation type="submission" date="2024-09" db="EMBL/GenBank/DDBJ databases">
        <authorList>
            <person name="Zhang Z.-H."/>
        </authorList>
    </citation>
    <scope>NUCLEOTIDE SEQUENCE [LARGE SCALE GENOMIC DNA]</scope>
    <source>
        <strain evidence="3 4">HHTR114</strain>
    </source>
</reference>
<feature type="domain" description="SH3b" evidence="2">
    <location>
        <begin position="130"/>
        <end position="180"/>
    </location>
</feature>
<evidence type="ECO:0000313" key="3">
    <source>
        <dbReference type="EMBL" id="MFC6035974.1"/>
    </source>
</evidence>
<dbReference type="EMBL" id="JBHPON010000002">
    <property type="protein sequence ID" value="MFC6035974.1"/>
    <property type="molecule type" value="Genomic_DNA"/>
</dbReference>
<keyword evidence="4" id="KW-1185">Reference proteome</keyword>
<name>A0ABW1KWT2_9PROT</name>
<evidence type="ECO:0000256" key="1">
    <source>
        <dbReference type="SAM" id="MobiDB-lite"/>
    </source>
</evidence>
<gene>
    <name evidence="3" type="ORF">ACFMB1_10495</name>
</gene>
<proteinExistence type="predicted"/>
<dbReference type="RefSeq" id="WP_379882803.1">
    <property type="nucleotide sequence ID" value="NZ_JBHPON010000002.1"/>
</dbReference>
<sequence>MMIFEGLRTLRLFALTTFGAALLGACSSMGSLDPFSGDSVNFAQGSPVADNLNNADREALSDAVMRAMETGAAQSWRGRRATGVVTPGAYALANLKADPAARIDAARGDFDLAHVVETDLGLYVLTRNSNIRSGPGTGAKAIEVLPSGSGVEVVGRVRDKNWMLVASNGVVRGYVFGDLLIKAPGSELELAGGPMRKPILCRKLTQRINVFSERHEWDGAACNDGTGWRPAREPAPDPNAPEELLEF</sequence>
<protein>
    <submittedName>
        <fullName evidence="3">SH3 domain-containing protein</fullName>
    </submittedName>
</protein>